<dbReference type="SUPFAM" id="SSF52540">
    <property type="entry name" value="P-loop containing nucleoside triphosphate hydrolases"/>
    <property type="match status" value="1"/>
</dbReference>
<dbReference type="PANTHER" id="PTHR45964:SF8">
    <property type="entry name" value="SIALATE:O-SULFOTRANSFERASE 1"/>
    <property type="match status" value="1"/>
</dbReference>
<evidence type="ECO:0000313" key="5">
    <source>
        <dbReference type="Ensembl" id="ENSCMIP00000043598.1"/>
    </source>
</evidence>
<dbReference type="SMART" id="SM00321">
    <property type="entry name" value="WSC"/>
    <property type="match status" value="2"/>
</dbReference>
<comment type="similarity">
    <text evidence="1">Belongs to the WSCD family.</text>
</comment>
<dbReference type="InterPro" id="IPR027417">
    <property type="entry name" value="P-loop_NTPase"/>
</dbReference>
<evidence type="ECO:0000313" key="6">
    <source>
        <dbReference type="Proteomes" id="UP000314986"/>
    </source>
</evidence>
<dbReference type="STRING" id="7868.ENSCMIP00000043598"/>
<dbReference type="OMA" id="KYAGHLG"/>
<dbReference type="GO" id="GO:0008146">
    <property type="term" value="F:sulfotransferase activity"/>
    <property type="evidence" value="ECO:0007669"/>
    <property type="project" value="InterPro"/>
</dbReference>
<keyword evidence="2" id="KW-0677">Repeat</keyword>
<feature type="domain" description="WSC" evidence="4">
    <location>
        <begin position="72"/>
        <end position="164"/>
    </location>
</feature>
<feature type="chain" id="PRO_5046332039" evidence="3">
    <location>
        <begin position="21"/>
        <end position="509"/>
    </location>
</feature>
<reference evidence="6" key="3">
    <citation type="journal article" date="2014" name="Nature">
        <title>Elephant shark genome provides unique insights into gnathostome evolution.</title>
        <authorList>
            <consortium name="International Elephant Shark Genome Sequencing Consortium"/>
            <person name="Venkatesh B."/>
            <person name="Lee A.P."/>
            <person name="Ravi V."/>
            <person name="Maurya A.K."/>
            <person name="Lian M.M."/>
            <person name="Swann J.B."/>
            <person name="Ohta Y."/>
            <person name="Flajnik M.F."/>
            <person name="Sutoh Y."/>
            <person name="Kasahara M."/>
            <person name="Hoon S."/>
            <person name="Gangu V."/>
            <person name="Roy S.W."/>
            <person name="Irimia M."/>
            <person name="Korzh V."/>
            <person name="Kondrychyn I."/>
            <person name="Lim Z.W."/>
            <person name="Tay B.H."/>
            <person name="Tohari S."/>
            <person name="Kong K.W."/>
            <person name="Ho S."/>
            <person name="Lorente-Galdos B."/>
            <person name="Quilez J."/>
            <person name="Marques-Bonet T."/>
            <person name="Raney B.J."/>
            <person name="Ingham P.W."/>
            <person name="Tay A."/>
            <person name="Hillier L.W."/>
            <person name="Minx P."/>
            <person name="Boehm T."/>
            <person name="Wilson R.K."/>
            <person name="Brenner S."/>
            <person name="Warren W.C."/>
        </authorList>
    </citation>
    <scope>NUCLEOTIDE SEQUENCE [LARGE SCALE GENOMIC DNA]</scope>
</reference>
<dbReference type="InParanoid" id="A0A4W3JZE0"/>
<proteinExistence type="inferred from homology"/>
<dbReference type="Pfam" id="PF00685">
    <property type="entry name" value="Sulfotransfer_1"/>
    <property type="match status" value="1"/>
</dbReference>
<dbReference type="Gene3D" id="3.40.50.300">
    <property type="entry name" value="P-loop containing nucleotide triphosphate hydrolases"/>
    <property type="match status" value="1"/>
</dbReference>
<keyword evidence="6" id="KW-1185">Reference proteome</keyword>
<dbReference type="Pfam" id="PF01822">
    <property type="entry name" value="WSC"/>
    <property type="match status" value="2"/>
</dbReference>
<keyword evidence="3" id="KW-0732">Signal</keyword>
<evidence type="ECO:0000256" key="1">
    <source>
        <dbReference type="ARBA" id="ARBA00010236"/>
    </source>
</evidence>
<sequence>MLSIYLSLSFFLSFFSLSLSFPFPSSASTLNTNTNAATSTATCTCIASFTWGGIPERLCDISCRSLFVSLLPATHIGCFRDDSKERALKGAVFYDFHKMTVSQCQDSCAESGYLYAGVEYGAECHCGNHLTAPNAREEDCNMECKGEKLSACGGVNRISVYRVEDLRPSNKRYRNVLYRGCFKVPGNLTATFPVSSAQSNLTVAKCTEFCTKEFPLAVLRRTECYCGFPTLGFTLHQTESDWLCGKLPGEAPAQLLGNEDYCAIYQTPVQDTRCTDRKFLQTRAKIMVALSSFPGAGNTWVRHLIEHATGYYTGSYYFDGTLYNKGFRGEKDYWKSGRTICVKTHESGKREIQTFDAAILLIRNPYKALMAEYNRKRAGHLGYASEHHWKSQEWPEFVNTYASWWASHTLEWLRQGRRVLVVHYEELKRNLLGELRRMVGFLQLSVPEERLLCVESHRDGNFKRSGRRQKDFDPFTPDMKATIDGYIMAVDGELRERNFTGLPQEYLPR</sequence>
<dbReference type="Proteomes" id="UP000314986">
    <property type="component" value="Unassembled WGS sequence"/>
</dbReference>
<reference evidence="6" key="2">
    <citation type="journal article" date="2007" name="PLoS Biol.">
        <title>Survey sequencing and comparative analysis of the elephant shark (Callorhinchus milii) genome.</title>
        <authorList>
            <person name="Venkatesh B."/>
            <person name="Kirkness E.F."/>
            <person name="Loh Y.H."/>
            <person name="Halpern A.L."/>
            <person name="Lee A.P."/>
            <person name="Johnson J."/>
            <person name="Dandona N."/>
            <person name="Viswanathan L.D."/>
            <person name="Tay A."/>
            <person name="Venter J.C."/>
            <person name="Strausberg R.L."/>
            <person name="Brenner S."/>
        </authorList>
    </citation>
    <scope>NUCLEOTIDE SEQUENCE [LARGE SCALE GENOMIC DNA]</scope>
</reference>
<dbReference type="InterPro" id="IPR002889">
    <property type="entry name" value="WSC_carb-bd"/>
</dbReference>
<feature type="domain" description="WSC" evidence="4">
    <location>
        <begin position="175"/>
        <end position="268"/>
    </location>
</feature>
<dbReference type="AlphaFoldDB" id="A0A4W3JZE0"/>
<dbReference type="PANTHER" id="PTHR45964">
    <property type="entry name" value="WSCD FAMILY MEMBER CG9164"/>
    <property type="match status" value="1"/>
</dbReference>
<name>A0A4W3JZE0_CALMI</name>
<protein>
    <submittedName>
        <fullName evidence="5">WSC domain containing 1</fullName>
    </submittedName>
</protein>
<reference evidence="5" key="4">
    <citation type="submission" date="2025-08" db="UniProtKB">
        <authorList>
            <consortium name="Ensembl"/>
        </authorList>
    </citation>
    <scope>IDENTIFICATION</scope>
</reference>
<gene>
    <name evidence="5" type="primary">LOC103180703</name>
</gene>
<dbReference type="GeneTree" id="ENSGT00940000158096"/>
<dbReference type="InterPro" id="IPR051589">
    <property type="entry name" value="Sialate-O-sulfotransferase"/>
</dbReference>
<dbReference type="PROSITE" id="PS51212">
    <property type="entry name" value="WSC"/>
    <property type="match status" value="2"/>
</dbReference>
<evidence type="ECO:0000259" key="4">
    <source>
        <dbReference type="PROSITE" id="PS51212"/>
    </source>
</evidence>
<reference evidence="6" key="1">
    <citation type="journal article" date="2006" name="Science">
        <title>Ancient noncoding elements conserved in the human genome.</title>
        <authorList>
            <person name="Venkatesh B."/>
            <person name="Kirkness E.F."/>
            <person name="Loh Y.H."/>
            <person name="Halpern A.L."/>
            <person name="Lee A.P."/>
            <person name="Johnson J."/>
            <person name="Dandona N."/>
            <person name="Viswanathan L.D."/>
            <person name="Tay A."/>
            <person name="Venter J.C."/>
            <person name="Strausberg R.L."/>
            <person name="Brenner S."/>
        </authorList>
    </citation>
    <scope>NUCLEOTIDE SEQUENCE [LARGE SCALE GENOMIC DNA]</scope>
</reference>
<accession>A0A4W3JZE0</accession>
<evidence type="ECO:0000256" key="3">
    <source>
        <dbReference type="SAM" id="SignalP"/>
    </source>
</evidence>
<feature type="signal peptide" evidence="3">
    <location>
        <begin position="1"/>
        <end position="20"/>
    </location>
</feature>
<organism evidence="5 6">
    <name type="scientific">Callorhinchus milii</name>
    <name type="common">Ghost shark</name>
    <dbReference type="NCBI Taxonomy" id="7868"/>
    <lineage>
        <taxon>Eukaryota</taxon>
        <taxon>Metazoa</taxon>
        <taxon>Chordata</taxon>
        <taxon>Craniata</taxon>
        <taxon>Vertebrata</taxon>
        <taxon>Chondrichthyes</taxon>
        <taxon>Holocephali</taxon>
        <taxon>Chimaeriformes</taxon>
        <taxon>Callorhinchidae</taxon>
        <taxon>Callorhinchus</taxon>
    </lineage>
</organism>
<dbReference type="Ensembl" id="ENSCMIT00000044222.1">
    <property type="protein sequence ID" value="ENSCMIP00000043598.1"/>
    <property type="gene ID" value="ENSCMIG00000018076.1"/>
</dbReference>
<dbReference type="InterPro" id="IPR000863">
    <property type="entry name" value="Sulfotransferase_dom"/>
</dbReference>
<evidence type="ECO:0000256" key="2">
    <source>
        <dbReference type="ARBA" id="ARBA00022737"/>
    </source>
</evidence>
<reference evidence="5" key="5">
    <citation type="submission" date="2025-09" db="UniProtKB">
        <authorList>
            <consortium name="Ensembl"/>
        </authorList>
    </citation>
    <scope>IDENTIFICATION</scope>
</reference>